<dbReference type="EMBL" id="HACG01004521">
    <property type="protein sequence ID" value="CEK51386.1"/>
    <property type="molecule type" value="Transcribed_RNA"/>
</dbReference>
<organism evidence="1">
    <name type="scientific">Arion vulgaris</name>
    <dbReference type="NCBI Taxonomy" id="1028688"/>
    <lineage>
        <taxon>Eukaryota</taxon>
        <taxon>Metazoa</taxon>
        <taxon>Spiralia</taxon>
        <taxon>Lophotrochozoa</taxon>
        <taxon>Mollusca</taxon>
        <taxon>Gastropoda</taxon>
        <taxon>Heterobranchia</taxon>
        <taxon>Euthyneura</taxon>
        <taxon>Panpulmonata</taxon>
        <taxon>Eupulmonata</taxon>
        <taxon>Stylommatophora</taxon>
        <taxon>Helicina</taxon>
        <taxon>Arionoidea</taxon>
        <taxon>Arionidae</taxon>
        <taxon>Arion</taxon>
    </lineage>
</organism>
<proteinExistence type="predicted"/>
<feature type="non-terminal residue" evidence="1">
    <location>
        <position position="1"/>
    </location>
</feature>
<accession>A0A0B6Y6E0</accession>
<feature type="non-terminal residue" evidence="1">
    <location>
        <position position="147"/>
    </location>
</feature>
<dbReference type="Gene3D" id="1.10.840.10">
    <property type="entry name" value="Ras guanine-nucleotide exchange factors catalytic domain"/>
    <property type="match status" value="1"/>
</dbReference>
<protein>
    <recommendedName>
        <fullName evidence="2">Ras-GEF domain-containing protein</fullName>
    </recommendedName>
</protein>
<dbReference type="InterPro" id="IPR036964">
    <property type="entry name" value="RASGEF_cat_dom_sf"/>
</dbReference>
<evidence type="ECO:0000313" key="1">
    <source>
        <dbReference type="EMBL" id="CEK51386.1"/>
    </source>
</evidence>
<name>A0A0B6Y6E0_9EUPU</name>
<dbReference type="GO" id="GO:0005085">
    <property type="term" value="F:guanyl-nucleotide exchange factor activity"/>
    <property type="evidence" value="ECO:0007669"/>
    <property type="project" value="InterPro"/>
</dbReference>
<dbReference type="PANTHER" id="PTHR14247:SF8">
    <property type="entry name" value="RAS-GEF DOMAIN-CONTAINING PROTEIN"/>
    <property type="match status" value="1"/>
</dbReference>
<dbReference type="PANTHER" id="PTHR14247">
    <property type="entry name" value="BREAST CANCER ANTI-ESTROGEN RESISTANCE PROTEIN 3 HOMOLOG-LIKE PROTEIN"/>
    <property type="match status" value="1"/>
</dbReference>
<gene>
    <name evidence="1" type="primary">ORF13283</name>
</gene>
<reference evidence="1" key="1">
    <citation type="submission" date="2014-12" db="EMBL/GenBank/DDBJ databases">
        <title>Insight into the proteome of Arion vulgaris.</title>
        <authorList>
            <person name="Aradska J."/>
            <person name="Bulat T."/>
            <person name="Smidak R."/>
            <person name="Sarate P."/>
            <person name="Gangsoo J."/>
            <person name="Sialana F."/>
            <person name="Bilban M."/>
            <person name="Lubec G."/>
        </authorList>
    </citation>
    <scope>NUCLEOTIDE SEQUENCE</scope>
    <source>
        <tissue evidence="1">Skin</tissue>
    </source>
</reference>
<evidence type="ECO:0008006" key="2">
    <source>
        <dbReference type="Google" id="ProtNLM"/>
    </source>
</evidence>
<sequence length="147" mass="16857">ALCGPQVTRLTDTWLLLRQTYTSSAFVFDTKLRPALLSLNDTSCDLPLTNVCIPYITPVCHLLEEDIQSIFQEHYWEKGLDPISSAIDVLLNHLEVARVIASQYNVYRDMGNMFINSLNDPELDEILCPEFHFLVLWGDNRLSVNNR</sequence>
<dbReference type="InterPro" id="IPR051853">
    <property type="entry name" value="SH2-Ras-GEF_adapter"/>
</dbReference>
<dbReference type="GO" id="GO:0007264">
    <property type="term" value="P:small GTPase-mediated signal transduction"/>
    <property type="evidence" value="ECO:0007669"/>
    <property type="project" value="InterPro"/>
</dbReference>
<dbReference type="AlphaFoldDB" id="A0A0B6Y6E0"/>